<dbReference type="EMBL" id="SRLO01001710">
    <property type="protein sequence ID" value="TNN35779.1"/>
    <property type="molecule type" value="Genomic_DNA"/>
</dbReference>
<dbReference type="AlphaFoldDB" id="A0A4Z2F3Q3"/>
<sequence length="163" mass="17259">MPRNKKKNSKAALITSHPKTNETAAAAMAAVATAAAAAGKRRQSISFNMAPLATLTVGAVREGNPAICSLLSTEYCLQIQAVSQHFERGDKAPASRDVFELVGGANREQQRPGQQGVGVELARLGTDERTGTVHPRIGSGEQVLEALHGSVHVLEKQSSRDHL</sequence>
<dbReference type="Proteomes" id="UP000314294">
    <property type="component" value="Unassembled WGS sequence"/>
</dbReference>
<accession>A0A4Z2F3Q3</accession>
<evidence type="ECO:0000313" key="1">
    <source>
        <dbReference type="EMBL" id="TNN35779.1"/>
    </source>
</evidence>
<comment type="caution">
    <text evidence="1">The sequence shown here is derived from an EMBL/GenBank/DDBJ whole genome shotgun (WGS) entry which is preliminary data.</text>
</comment>
<dbReference type="OrthoDB" id="10528590at2759"/>
<proteinExistence type="predicted"/>
<reference evidence="1 2" key="1">
    <citation type="submission" date="2019-03" db="EMBL/GenBank/DDBJ databases">
        <title>First draft genome of Liparis tanakae, snailfish: a comprehensive survey of snailfish specific genes.</title>
        <authorList>
            <person name="Kim W."/>
            <person name="Song I."/>
            <person name="Jeong J.-H."/>
            <person name="Kim D."/>
            <person name="Kim S."/>
            <person name="Ryu S."/>
            <person name="Song J.Y."/>
            <person name="Lee S.K."/>
        </authorList>
    </citation>
    <scope>NUCLEOTIDE SEQUENCE [LARGE SCALE GENOMIC DNA]</scope>
    <source>
        <tissue evidence="1">Muscle</tissue>
    </source>
</reference>
<keyword evidence="2" id="KW-1185">Reference proteome</keyword>
<gene>
    <name evidence="1" type="ORF">EYF80_054056</name>
</gene>
<protein>
    <submittedName>
        <fullName evidence="1">Uncharacterized protein</fullName>
    </submittedName>
</protein>
<name>A0A4Z2F3Q3_9TELE</name>
<evidence type="ECO:0000313" key="2">
    <source>
        <dbReference type="Proteomes" id="UP000314294"/>
    </source>
</evidence>
<organism evidence="1 2">
    <name type="scientific">Liparis tanakae</name>
    <name type="common">Tanaka's snailfish</name>
    <dbReference type="NCBI Taxonomy" id="230148"/>
    <lineage>
        <taxon>Eukaryota</taxon>
        <taxon>Metazoa</taxon>
        <taxon>Chordata</taxon>
        <taxon>Craniata</taxon>
        <taxon>Vertebrata</taxon>
        <taxon>Euteleostomi</taxon>
        <taxon>Actinopterygii</taxon>
        <taxon>Neopterygii</taxon>
        <taxon>Teleostei</taxon>
        <taxon>Neoteleostei</taxon>
        <taxon>Acanthomorphata</taxon>
        <taxon>Eupercaria</taxon>
        <taxon>Perciformes</taxon>
        <taxon>Cottioidei</taxon>
        <taxon>Cottales</taxon>
        <taxon>Liparidae</taxon>
        <taxon>Liparis</taxon>
    </lineage>
</organism>